<dbReference type="Proteomes" id="UP000663880">
    <property type="component" value="Unassembled WGS sequence"/>
</dbReference>
<dbReference type="EC" id="3.1.3.2" evidence="3"/>
<evidence type="ECO:0000313" key="8">
    <source>
        <dbReference type="Proteomes" id="UP000663880"/>
    </source>
</evidence>
<organism evidence="7 8">
    <name type="scientific">Pieris macdunnoughi</name>
    <dbReference type="NCBI Taxonomy" id="345717"/>
    <lineage>
        <taxon>Eukaryota</taxon>
        <taxon>Metazoa</taxon>
        <taxon>Ecdysozoa</taxon>
        <taxon>Arthropoda</taxon>
        <taxon>Hexapoda</taxon>
        <taxon>Insecta</taxon>
        <taxon>Pterygota</taxon>
        <taxon>Neoptera</taxon>
        <taxon>Endopterygota</taxon>
        <taxon>Lepidoptera</taxon>
        <taxon>Glossata</taxon>
        <taxon>Ditrysia</taxon>
        <taxon>Papilionoidea</taxon>
        <taxon>Pieridae</taxon>
        <taxon>Pierinae</taxon>
        <taxon>Pieris</taxon>
    </lineage>
</organism>
<sequence length="563" mass="65017">MKFLIQLLLVINVTTSLIKANPGYDCQYCQPEQVHIAFGTKPNDIIVTWTTFNNTHESRVQYGLGEMNLEAVGTRHRFTDGGQLHRHMWIHRVTLQDLKFDTKYEYHAGSVYGWSELFSFKTPPEGDKWVLRAAIYGDMGNKNAHSLSYLQDEAQRGHFDVILHVGDFAYDMDTDNALVGDEFMRQIQPLAASVPYMTCPGNHEAAYNFSNYRNRFSMPNHERWESMFYSFDLGPVHFVSISTEYYYFLEFGLKMLSEQFEWLQRDLSEANKPENRGERPWIILYGHRPMVCSNIADDCWNNFLPNRVGLPALGFGEYVWSDIGSIGRSSPRSEWADVPCRAKRPWLVLFGHRPMYCSNSDDIDCSVEYTRKGLPLFGAFRLEPLLRDFGVDVVIWAHEHSYERTWPLYDLKVYNGSSERPYVNPRAPVHIITGSAGCQEDTDGFKPRPPAWSAFRSSDYGYTRFKAYNHTHVYFEQVDVDEDGRVIDSVAPVHLVTGSAGCQEGRDHFQHAPKEWSAFRSQDYGYTKLKAFNNTHIYFEQVSVDIEGKVIDQLWLVKQSSTK</sequence>
<dbReference type="InterPro" id="IPR008963">
    <property type="entry name" value="Purple_acid_Pase-like_N"/>
</dbReference>
<dbReference type="Pfam" id="PF00149">
    <property type="entry name" value="Metallophos"/>
    <property type="match status" value="2"/>
</dbReference>
<dbReference type="CDD" id="cd00839">
    <property type="entry name" value="MPP_PAPs"/>
    <property type="match status" value="1"/>
</dbReference>
<feature type="domain" description="Calcineurin-like phosphoesterase" evidence="4">
    <location>
        <begin position="317"/>
        <end position="402"/>
    </location>
</feature>
<keyword evidence="1 3" id="KW-0732">Signal</keyword>
<dbReference type="GO" id="GO:0046872">
    <property type="term" value="F:metal ion binding"/>
    <property type="evidence" value="ECO:0007669"/>
    <property type="project" value="InterPro"/>
</dbReference>
<dbReference type="EMBL" id="CAJOBZ010000010">
    <property type="protein sequence ID" value="CAF4831887.1"/>
    <property type="molecule type" value="Genomic_DNA"/>
</dbReference>
<dbReference type="InterPro" id="IPR041792">
    <property type="entry name" value="MPP_PAP"/>
</dbReference>
<dbReference type="GO" id="GO:0003993">
    <property type="term" value="F:acid phosphatase activity"/>
    <property type="evidence" value="ECO:0007669"/>
    <property type="project" value="UniProtKB-EC"/>
</dbReference>
<name>A0A821QX38_9NEOP</name>
<proteinExistence type="inferred from homology"/>
<feature type="domain" description="Purple acid phosphatase N-terminal" evidence="6">
    <location>
        <begin position="31"/>
        <end position="122"/>
    </location>
</feature>
<dbReference type="PANTHER" id="PTHR45867:SF3">
    <property type="entry name" value="ACID PHOSPHATASE TYPE 7"/>
    <property type="match status" value="1"/>
</dbReference>
<dbReference type="InterPro" id="IPR029052">
    <property type="entry name" value="Metallo-depent_PP-like"/>
</dbReference>
<dbReference type="Gene3D" id="2.60.40.380">
    <property type="entry name" value="Purple acid phosphatase-like, N-terminal"/>
    <property type="match status" value="1"/>
</dbReference>
<feature type="domain" description="Calcineurin-like phosphoesterase" evidence="4">
    <location>
        <begin position="132"/>
        <end position="296"/>
    </location>
</feature>
<dbReference type="SUPFAM" id="SSF56300">
    <property type="entry name" value="Metallo-dependent phosphatases"/>
    <property type="match status" value="2"/>
</dbReference>
<evidence type="ECO:0000259" key="6">
    <source>
        <dbReference type="Pfam" id="PF16656"/>
    </source>
</evidence>
<comment type="similarity">
    <text evidence="3">Belongs to the metallophosphoesterase superfamily. Purple acid phosphatase family.</text>
</comment>
<evidence type="ECO:0000256" key="3">
    <source>
        <dbReference type="RuleBase" id="RU361203"/>
    </source>
</evidence>
<feature type="domain" description="Purple acid phosphatase C-terminal" evidence="5">
    <location>
        <begin position="427"/>
        <end position="489"/>
    </location>
</feature>
<dbReference type="Pfam" id="PF16656">
    <property type="entry name" value="Pur_ac_phosph_N"/>
    <property type="match status" value="1"/>
</dbReference>
<dbReference type="SUPFAM" id="SSF49363">
    <property type="entry name" value="Purple acid phosphatase, N-terminal domain"/>
    <property type="match status" value="1"/>
</dbReference>
<accession>A0A821QX38</accession>
<comment type="catalytic activity">
    <reaction evidence="3">
        <text>a phosphate monoester + H2O = an alcohol + phosphate</text>
        <dbReference type="Rhea" id="RHEA:15017"/>
        <dbReference type="ChEBI" id="CHEBI:15377"/>
        <dbReference type="ChEBI" id="CHEBI:30879"/>
        <dbReference type="ChEBI" id="CHEBI:43474"/>
        <dbReference type="ChEBI" id="CHEBI:67140"/>
        <dbReference type="EC" id="3.1.3.2"/>
    </reaction>
</comment>
<dbReference type="AlphaFoldDB" id="A0A821QX38"/>
<dbReference type="InterPro" id="IPR025733">
    <property type="entry name" value="PAPs_C"/>
</dbReference>
<dbReference type="PANTHER" id="PTHR45867">
    <property type="entry name" value="PURPLE ACID PHOSPHATASE"/>
    <property type="match status" value="1"/>
</dbReference>
<evidence type="ECO:0000259" key="5">
    <source>
        <dbReference type="Pfam" id="PF14008"/>
    </source>
</evidence>
<evidence type="ECO:0000256" key="1">
    <source>
        <dbReference type="ARBA" id="ARBA00022729"/>
    </source>
</evidence>
<protein>
    <recommendedName>
        <fullName evidence="3">Purple acid phosphatase</fullName>
        <ecNumber evidence="3">3.1.3.2</ecNumber>
    </recommendedName>
</protein>
<evidence type="ECO:0000259" key="4">
    <source>
        <dbReference type="Pfam" id="PF00149"/>
    </source>
</evidence>
<feature type="domain" description="Purple acid phosphatase C-terminal" evidence="5">
    <location>
        <begin position="491"/>
        <end position="553"/>
    </location>
</feature>
<evidence type="ECO:0000313" key="7">
    <source>
        <dbReference type="EMBL" id="CAF4831887.1"/>
    </source>
</evidence>
<keyword evidence="8" id="KW-1185">Reference proteome</keyword>
<keyword evidence="3" id="KW-0378">Hydrolase</keyword>
<evidence type="ECO:0000256" key="2">
    <source>
        <dbReference type="ARBA" id="ARBA00023180"/>
    </source>
</evidence>
<dbReference type="InterPro" id="IPR015914">
    <property type="entry name" value="PAPs_N"/>
</dbReference>
<dbReference type="InterPro" id="IPR004843">
    <property type="entry name" value="Calcineurin-like_PHP"/>
</dbReference>
<dbReference type="OrthoDB" id="45007at2759"/>
<gene>
    <name evidence="7" type="ORF">PMACD_LOCUS5394</name>
</gene>
<feature type="chain" id="PRO_5033111873" description="Purple acid phosphatase" evidence="3">
    <location>
        <begin position="21"/>
        <end position="563"/>
    </location>
</feature>
<keyword evidence="2" id="KW-0325">Glycoprotein</keyword>
<feature type="signal peptide" evidence="3">
    <location>
        <begin position="1"/>
        <end position="20"/>
    </location>
</feature>
<comment type="caution">
    <text evidence="7">The sequence shown here is derived from an EMBL/GenBank/DDBJ whole genome shotgun (WGS) entry which is preliminary data.</text>
</comment>
<reference evidence="7" key="1">
    <citation type="submission" date="2021-02" db="EMBL/GenBank/DDBJ databases">
        <authorList>
            <person name="Steward A R."/>
        </authorList>
    </citation>
    <scope>NUCLEOTIDE SEQUENCE</scope>
</reference>
<dbReference type="Gene3D" id="3.60.21.10">
    <property type="match status" value="3"/>
</dbReference>
<dbReference type="Pfam" id="PF14008">
    <property type="entry name" value="Metallophos_C"/>
    <property type="match status" value="2"/>
</dbReference>